<evidence type="ECO:0000256" key="4">
    <source>
        <dbReference type="ARBA" id="ARBA00022824"/>
    </source>
</evidence>
<dbReference type="PANTHER" id="PTHR48182:SF2">
    <property type="entry name" value="PROTEIN SERAC1"/>
    <property type="match status" value="1"/>
</dbReference>
<dbReference type="Gene3D" id="3.40.50.1820">
    <property type="entry name" value="alpha/beta hydrolase"/>
    <property type="match status" value="1"/>
</dbReference>
<organism evidence="8 9">
    <name type="scientific">Lophiotrema nucula</name>
    <dbReference type="NCBI Taxonomy" id="690887"/>
    <lineage>
        <taxon>Eukaryota</taxon>
        <taxon>Fungi</taxon>
        <taxon>Dikarya</taxon>
        <taxon>Ascomycota</taxon>
        <taxon>Pezizomycotina</taxon>
        <taxon>Dothideomycetes</taxon>
        <taxon>Pleosporomycetidae</taxon>
        <taxon>Pleosporales</taxon>
        <taxon>Lophiotremataceae</taxon>
        <taxon>Lophiotrema</taxon>
    </lineage>
</organism>
<comment type="subcellular location">
    <subcellularLocation>
        <location evidence="2">Endoplasmic reticulum</location>
    </subcellularLocation>
    <subcellularLocation>
        <location evidence="3">Membrane</location>
    </subcellularLocation>
    <subcellularLocation>
        <location evidence="1">Mitochondrion</location>
    </subcellularLocation>
</comment>
<feature type="region of interest" description="Disordered" evidence="7">
    <location>
        <begin position="285"/>
        <end position="307"/>
    </location>
</feature>
<protein>
    <submittedName>
        <fullName evidence="8">Alpha/Beta hydrolase protein</fullName>
    </submittedName>
</protein>
<keyword evidence="6" id="KW-0472">Membrane</keyword>
<keyword evidence="9" id="KW-1185">Reference proteome</keyword>
<evidence type="ECO:0000256" key="2">
    <source>
        <dbReference type="ARBA" id="ARBA00004240"/>
    </source>
</evidence>
<evidence type="ECO:0000256" key="1">
    <source>
        <dbReference type="ARBA" id="ARBA00004173"/>
    </source>
</evidence>
<proteinExistence type="predicted"/>
<keyword evidence="8" id="KW-0378">Hydrolase</keyword>
<evidence type="ECO:0000313" key="9">
    <source>
        <dbReference type="Proteomes" id="UP000799770"/>
    </source>
</evidence>
<keyword evidence="5" id="KW-0496">Mitochondrion</keyword>
<dbReference type="InterPro" id="IPR029058">
    <property type="entry name" value="AB_hydrolase_fold"/>
</dbReference>
<dbReference type="GO" id="GO:0005783">
    <property type="term" value="C:endoplasmic reticulum"/>
    <property type="evidence" value="ECO:0007669"/>
    <property type="project" value="UniProtKB-SubCell"/>
</dbReference>
<dbReference type="InterPro" id="IPR052374">
    <property type="entry name" value="SERAC1"/>
</dbReference>
<dbReference type="AlphaFoldDB" id="A0A6A5YVY5"/>
<feature type="compositionally biased region" description="Polar residues" evidence="7">
    <location>
        <begin position="290"/>
        <end position="307"/>
    </location>
</feature>
<dbReference type="PANTHER" id="PTHR48182">
    <property type="entry name" value="PROTEIN SERAC1"/>
    <property type="match status" value="1"/>
</dbReference>
<reference evidence="8" key="1">
    <citation type="journal article" date="2020" name="Stud. Mycol.">
        <title>101 Dothideomycetes genomes: a test case for predicting lifestyles and emergence of pathogens.</title>
        <authorList>
            <person name="Haridas S."/>
            <person name="Albert R."/>
            <person name="Binder M."/>
            <person name="Bloem J."/>
            <person name="Labutti K."/>
            <person name="Salamov A."/>
            <person name="Andreopoulos B."/>
            <person name="Baker S."/>
            <person name="Barry K."/>
            <person name="Bills G."/>
            <person name="Bluhm B."/>
            <person name="Cannon C."/>
            <person name="Castanera R."/>
            <person name="Culley D."/>
            <person name="Daum C."/>
            <person name="Ezra D."/>
            <person name="Gonzalez J."/>
            <person name="Henrissat B."/>
            <person name="Kuo A."/>
            <person name="Liang C."/>
            <person name="Lipzen A."/>
            <person name="Lutzoni F."/>
            <person name="Magnuson J."/>
            <person name="Mondo S."/>
            <person name="Nolan M."/>
            <person name="Ohm R."/>
            <person name="Pangilinan J."/>
            <person name="Park H.-J."/>
            <person name="Ramirez L."/>
            <person name="Alfaro M."/>
            <person name="Sun H."/>
            <person name="Tritt A."/>
            <person name="Yoshinaga Y."/>
            <person name="Zwiers L.-H."/>
            <person name="Turgeon B."/>
            <person name="Goodwin S."/>
            <person name="Spatafora J."/>
            <person name="Crous P."/>
            <person name="Grigoriev I."/>
        </authorList>
    </citation>
    <scope>NUCLEOTIDE SEQUENCE</scope>
    <source>
        <strain evidence="8">CBS 627.86</strain>
    </source>
</reference>
<evidence type="ECO:0000256" key="3">
    <source>
        <dbReference type="ARBA" id="ARBA00004370"/>
    </source>
</evidence>
<dbReference type="GO" id="GO:0005739">
    <property type="term" value="C:mitochondrion"/>
    <property type="evidence" value="ECO:0007669"/>
    <property type="project" value="UniProtKB-SubCell"/>
</dbReference>
<evidence type="ECO:0000256" key="5">
    <source>
        <dbReference type="ARBA" id="ARBA00023128"/>
    </source>
</evidence>
<keyword evidence="4" id="KW-0256">Endoplasmic reticulum</keyword>
<dbReference type="GO" id="GO:0016020">
    <property type="term" value="C:membrane"/>
    <property type="evidence" value="ECO:0007669"/>
    <property type="project" value="UniProtKB-SubCell"/>
</dbReference>
<dbReference type="SUPFAM" id="SSF53474">
    <property type="entry name" value="alpha/beta-Hydrolases"/>
    <property type="match status" value="1"/>
</dbReference>
<accession>A0A6A5YVY5</accession>
<evidence type="ECO:0000313" key="8">
    <source>
        <dbReference type="EMBL" id="KAF2110291.1"/>
    </source>
</evidence>
<dbReference type="EMBL" id="ML977338">
    <property type="protein sequence ID" value="KAF2110291.1"/>
    <property type="molecule type" value="Genomic_DNA"/>
</dbReference>
<dbReference type="Proteomes" id="UP000799770">
    <property type="component" value="Unassembled WGS sequence"/>
</dbReference>
<name>A0A6A5YVY5_9PLEO</name>
<evidence type="ECO:0000256" key="6">
    <source>
        <dbReference type="ARBA" id="ARBA00023136"/>
    </source>
</evidence>
<gene>
    <name evidence="8" type="ORF">BDV96DRAFT_553218</name>
</gene>
<sequence>MPPANASNHGPEVLNQPVQIEVDVVLIHGLGGGRKKTWTKTLDDGTKIFWPKEFLCDDLENARVITWGYEADVAHLKPTDAVSLETIVGHAQKLCTELANVRETSGHHPPIVFVVHSMGGIVCKKALLHSNENDAHDKASPIAKSARGVLFLGTPHSGSRQADLGASLSKIVGLFYPVNADLLVELKKEDKRLGEIEGRWLAFLEKRDSDGDKVHVRCFRESKKMFGMADLIVPEHSATPPNYQGSISFDADHTNMVKFGDRNDRDYKILLQELKRTIDDALKRSGGKIDQNNSSTAPRIGSTQHIGNNTLGATANYGSANYSGDNIHHGMQSIEFLGFTQLC</sequence>
<evidence type="ECO:0000256" key="7">
    <source>
        <dbReference type="SAM" id="MobiDB-lite"/>
    </source>
</evidence>
<dbReference type="GO" id="GO:0016787">
    <property type="term" value="F:hydrolase activity"/>
    <property type="evidence" value="ECO:0007669"/>
    <property type="project" value="UniProtKB-KW"/>
</dbReference>
<dbReference type="OrthoDB" id="5086500at2759"/>